<evidence type="ECO:0000313" key="3">
    <source>
        <dbReference type="EMBL" id="MBM6704996.1"/>
    </source>
</evidence>
<proteinExistence type="predicted"/>
<comment type="caution">
    <text evidence="3">The sequence shown here is derived from an EMBL/GenBank/DDBJ whole genome shotgun (WGS) entry which is preliminary data.</text>
</comment>
<accession>A0ABS2DUJ1</accession>
<dbReference type="InterPro" id="IPR036249">
    <property type="entry name" value="Thioredoxin-like_sf"/>
</dbReference>
<reference evidence="3 4" key="1">
    <citation type="journal article" date="2021" name="Sci. Rep.">
        <title>The distribution of antibiotic resistance genes in chicken gut microbiota commensals.</title>
        <authorList>
            <person name="Juricova H."/>
            <person name="Matiasovicova J."/>
            <person name="Kubasova T."/>
            <person name="Cejkova D."/>
            <person name="Rychlik I."/>
        </authorList>
    </citation>
    <scope>NUCLEOTIDE SEQUENCE [LARGE SCALE GENOMIC DNA]</scope>
    <source>
        <strain evidence="3 4">An829</strain>
    </source>
</reference>
<dbReference type="PANTHER" id="PTHR35272:SF3">
    <property type="entry name" value="THIOL:DISULFIDE INTERCHANGE PROTEIN DSBC"/>
    <property type="match status" value="1"/>
</dbReference>
<evidence type="ECO:0000256" key="1">
    <source>
        <dbReference type="SAM" id="MobiDB-lite"/>
    </source>
</evidence>
<feature type="region of interest" description="Disordered" evidence="1">
    <location>
        <begin position="64"/>
        <end position="101"/>
    </location>
</feature>
<dbReference type="PANTHER" id="PTHR35272">
    <property type="entry name" value="THIOL:DISULFIDE INTERCHANGE PROTEIN DSBC-RELATED"/>
    <property type="match status" value="1"/>
</dbReference>
<keyword evidence="4" id="KW-1185">Reference proteome</keyword>
<dbReference type="RefSeq" id="WP_205104584.1">
    <property type="nucleotide sequence ID" value="NZ_JACJJC010000047.1"/>
</dbReference>
<dbReference type="Proteomes" id="UP000715095">
    <property type="component" value="Unassembled WGS sequence"/>
</dbReference>
<dbReference type="SUPFAM" id="SSF52833">
    <property type="entry name" value="Thioredoxin-like"/>
    <property type="match status" value="1"/>
</dbReference>
<evidence type="ECO:0000313" key="4">
    <source>
        <dbReference type="Proteomes" id="UP000715095"/>
    </source>
</evidence>
<gene>
    <name evidence="3" type="ORF">H6A60_11015</name>
</gene>
<keyword evidence="2" id="KW-0732">Signal</keyword>
<dbReference type="Gene3D" id="3.40.30.10">
    <property type="entry name" value="Glutaredoxin"/>
    <property type="match status" value="1"/>
</dbReference>
<dbReference type="InterPro" id="IPR051470">
    <property type="entry name" value="Thiol:disulfide_interchange"/>
</dbReference>
<protein>
    <submittedName>
        <fullName evidence="3">Thioredoxin fold domain-containing protein</fullName>
    </submittedName>
</protein>
<feature type="compositionally biased region" description="Basic and acidic residues" evidence="1">
    <location>
        <begin position="82"/>
        <end position="101"/>
    </location>
</feature>
<sequence length="334" mass="36106">MPIKHSVKPIAAFLSAALSAAFAVGAAAADAPEAARQANTAEKTAGDGSASFERFRNRVERIAAEHGVAQPTDEEMGLADRGSGEGNKDIKTGNGDKAEKDDELLKAAKKVSPVERIVDMGISKVRAVKGRDGTIMYIADMGRFVFTGSVYDLWQKKQLTTIEEISDAVSRMDLSGLNLKLETLNLARFGTGREHVTIFVDPLCGWCHKLMNEVVADASLRDEYTFDFLVIPALGGSSAKLAERLFCSESNAEKRFEVLRAGREGIERLLESSACAKEGYERTQMTATFLGVEAVPFVIAPDGRFSRGKPASLRGFLKGRATDAGTTPDKRSKH</sequence>
<dbReference type="EMBL" id="JACJJC010000047">
    <property type="protein sequence ID" value="MBM6704996.1"/>
    <property type="molecule type" value="Genomic_DNA"/>
</dbReference>
<feature type="signal peptide" evidence="2">
    <location>
        <begin position="1"/>
        <end position="23"/>
    </location>
</feature>
<organism evidence="3 4">
    <name type="scientific">Sutterella massiliensis</name>
    <dbReference type="NCBI Taxonomy" id="1816689"/>
    <lineage>
        <taxon>Bacteria</taxon>
        <taxon>Pseudomonadati</taxon>
        <taxon>Pseudomonadota</taxon>
        <taxon>Betaproteobacteria</taxon>
        <taxon>Burkholderiales</taxon>
        <taxon>Sutterellaceae</taxon>
        <taxon>Sutterella</taxon>
    </lineage>
</organism>
<feature type="chain" id="PRO_5046704229" evidence="2">
    <location>
        <begin position="24"/>
        <end position="334"/>
    </location>
</feature>
<name>A0ABS2DUJ1_9BURK</name>
<evidence type="ECO:0000256" key="2">
    <source>
        <dbReference type="SAM" id="SignalP"/>
    </source>
</evidence>